<dbReference type="GO" id="GO:0003714">
    <property type="term" value="F:transcription corepressor activity"/>
    <property type="evidence" value="ECO:0007669"/>
    <property type="project" value="TreeGrafter"/>
</dbReference>
<dbReference type="GO" id="GO:0005730">
    <property type="term" value="C:nucleolus"/>
    <property type="evidence" value="ECO:0007669"/>
    <property type="project" value="InterPro"/>
</dbReference>
<feature type="compositionally biased region" description="Acidic residues" evidence="4">
    <location>
        <begin position="677"/>
        <end position="716"/>
    </location>
</feature>
<gene>
    <name evidence="5" type="ORF">V5799_020821</name>
</gene>
<comment type="subcellular location">
    <subcellularLocation>
        <location evidence="1">Nucleus</location>
    </subcellularLocation>
</comment>
<comment type="caution">
    <text evidence="5">The sequence shown here is derived from an EMBL/GenBank/DDBJ whole genome shotgun (WGS) entry which is preliminary data.</text>
</comment>
<organism evidence="5 6">
    <name type="scientific">Amblyomma americanum</name>
    <name type="common">Lone star tick</name>
    <dbReference type="NCBI Taxonomy" id="6943"/>
    <lineage>
        <taxon>Eukaryota</taxon>
        <taxon>Metazoa</taxon>
        <taxon>Ecdysozoa</taxon>
        <taxon>Arthropoda</taxon>
        <taxon>Chelicerata</taxon>
        <taxon>Arachnida</taxon>
        <taxon>Acari</taxon>
        <taxon>Parasitiformes</taxon>
        <taxon>Ixodida</taxon>
        <taxon>Ixodoidea</taxon>
        <taxon>Ixodidae</taxon>
        <taxon>Amblyomminae</taxon>
        <taxon>Amblyomma</taxon>
    </lineage>
</organism>
<evidence type="ECO:0008006" key="7">
    <source>
        <dbReference type="Google" id="ProtNLM"/>
    </source>
</evidence>
<protein>
    <recommendedName>
        <fullName evidence="7">Dna polymerase v</fullName>
    </recommendedName>
</protein>
<evidence type="ECO:0000256" key="1">
    <source>
        <dbReference type="ARBA" id="ARBA00004123"/>
    </source>
</evidence>
<accession>A0AAQ4ET05</accession>
<feature type="region of interest" description="Disordered" evidence="4">
    <location>
        <begin position="674"/>
        <end position="716"/>
    </location>
</feature>
<evidence type="ECO:0000313" key="5">
    <source>
        <dbReference type="EMBL" id="KAK8777840.1"/>
    </source>
</evidence>
<dbReference type="GO" id="GO:0003723">
    <property type="term" value="F:RNA binding"/>
    <property type="evidence" value="ECO:0007669"/>
    <property type="project" value="TreeGrafter"/>
</dbReference>
<dbReference type="InterPro" id="IPR007015">
    <property type="entry name" value="DNA_pol_V/MYBBP1A"/>
</dbReference>
<dbReference type="Proteomes" id="UP001321473">
    <property type="component" value="Unassembled WGS sequence"/>
</dbReference>
<dbReference type="SUPFAM" id="SSF48371">
    <property type="entry name" value="ARM repeat"/>
    <property type="match status" value="1"/>
</dbReference>
<reference evidence="5 6" key="1">
    <citation type="journal article" date="2023" name="Arcadia Sci">
        <title>De novo assembly of a long-read Amblyomma americanum tick genome.</title>
        <authorList>
            <person name="Chou S."/>
            <person name="Poskanzer K.E."/>
            <person name="Rollins M."/>
            <person name="Thuy-Boun P.S."/>
        </authorList>
    </citation>
    <scope>NUCLEOTIDE SEQUENCE [LARGE SCALE GENOMIC DNA]</scope>
    <source>
        <strain evidence="5">F_SG_1</strain>
        <tissue evidence="5">Salivary glands</tissue>
    </source>
</reference>
<name>A0AAQ4ET05_AMBAM</name>
<evidence type="ECO:0000256" key="2">
    <source>
        <dbReference type="ARBA" id="ARBA00006809"/>
    </source>
</evidence>
<evidence type="ECO:0000256" key="3">
    <source>
        <dbReference type="ARBA" id="ARBA00023242"/>
    </source>
</evidence>
<comment type="similarity">
    <text evidence="2">Belongs to the MYBBP1A family.</text>
</comment>
<keyword evidence="6" id="KW-1185">Reference proteome</keyword>
<keyword evidence="3" id="KW-0539">Nucleus</keyword>
<dbReference type="AlphaFoldDB" id="A0AAQ4ET05"/>
<evidence type="ECO:0000256" key="4">
    <source>
        <dbReference type="SAM" id="MobiDB-lite"/>
    </source>
</evidence>
<dbReference type="GO" id="GO:0043565">
    <property type="term" value="F:sequence-specific DNA binding"/>
    <property type="evidence" value="ECO:0007669"/>
    <property type="project" value="TreeGrafter"/>
</dbReference>
<dbReference type="PANTHER" id="PTHR13213">
    <property type="entry name" value="MYB-BINDING PROTEIN 1A FAMILY MEMBER"/>
    <property type="match status" value="1"/>
</dbReference>
<dbReference type="PANTHER" id="PTHR13213:SF2">
    <property type="entry name" value="MYB-BINDING PROTEIN 1A"/>
    <property type="match status" value="1"/>
</dbReference>
<evidence type="ECO:0000313" key="6">
    <source>
        <dbReference type="Proteomes" id="UP001321473"/>
    </source>
</evidence>
<dbReference type="Pfam" id="PF04931">
    <property type="entry name" value="DNA_pol_phi"/>
    <property type="match status" value="1"/>
</dbReference>
<sequence>MAFLAAGKHALADSRTCVYVPVCGGNKMTGTDHAAAETSADKQRKSRFLDAFYKLADTNKQHRVSGAEAVIKELTKSTEESDSNNKLHYTVERLIKGLPSTRKCARIGFSATLAEVLRMFPEVSAEEVQSFIHKHLPEDTKEDKNHVVLGRCLAFAALVRSGKVADAAGSVAREVLELGTRYAHLQLMACDIFKELLNQVNEKKFRKKVWPELQEMLSCGWEDCTPLKLYVLVQAASRFPSMVNGAFLQEHWACESILDKENFAHIVQILQKSTNVHPQVHPVCTLILQAVINTKSFKKFWKKFVDEGLLAAPREERTFLAVQLVKWCLPQLTAADKVEIVLSPELRKQTVHAISTNSHVLHAVNCDLAQFLVDFAKKSEDAQIQVAVLNFFVQPPGSILFDHMTKTKTTHDILLAAKPECVQWYAEFLKGIAQSEDSTRPQHLLKPQREAFEQLSNLLHLPAMATDDDFRTSTVYFLIDAYVARVRTEDSSQGDAVRKSMQSAVLKSIVPWKKSKLNEFADLLSSLLLRIKASSGEDGGSADVKKWLKKTKHTLERMESSSANMDESVATAFRVLLLYLTILTALGISDDPSSLQEVCSSARDLLDETSKAEEGEEEEQHARWAQLVVDLVLSMLSMQSLHVRAVATASFALLHDHLSDEALALVLDVFSSKKSADEEEEEEGGSDIDEEMEVDTESEGSDEASDAESEENCDPDEELRARLRAALGGAAADEEDSDADEIVPTDEQMFELDGAIAEAFRGRLRPDNKEKSRERTVSIHFQTRCLNLLNGYAKSGVAPLHHLVRIAETLVKASSSGALRSSHEVLNVIADTLHIVSSTRKFGATSDVRSDIESLTSTVMEQVMLVSHVAMKNSLSALCAFLIRCHKKVCSELNIKKVDKHWYMPLYMKTLNSYLDENCHVSPQLFVKLMEAFPEHCHDFIEYLTQRATDCAERNYKRLHILGLLVAAFRIVQVDASAKNQLAPAMTTLSELSIKMLGEMADKQEPKFHLLVELCDLLLLIAKQCTNIGMK</sequence>
<dbReference type="InterPro" id="IPR016024">
    <property type="entry name" value="ARM-type_fold"/>
</dbReference>
<dbReference type="EMBL" id="JARKHS020011416">
    <property type="protein sequence ID" value="KAK8777840.1"/>
    <property type="molecule type" value="Genomic_DNA"/>
</dbReference>
<feature type="non-terminal residue" evidence="5">
    <location>
        <position position="1031"/>
    </location>
</feature>
<proteinExistence type="inferred from homology"/>